<proteinExistence type="predicted"/>
<dbReference type="RefSeq" id="WP_390363688.1">
    <property type="nucleotide sequence ID" value="NZ_JBHTKJ010000053.1"/>
</dbReference>
<reference evidence="2" key="1">
    <citation type="journal article" date="2019" name="Int. J. Syst. Evol. Microbiol.">
        <title>The Global Catalogue of Microorganisms (GCM) 10K type strain sequencing project: providing services to taxonomists for standard genome sequencing and annotation.</title>
        <authorList>
            <consortium name="The Broad Institute Genomics Platform"/>
            <consortium name="The Broad Institute Genome Sequencing Center for Infectious Disease"/>
            <person name="Wu L."/>
            <person name="Ma J."/>
        </authorList>
    </citation>
    <scope>NUCLEOTIDE SEQUENCE [LARGE SCALE GENOMIC DNA]</scope>
    <source>
        <strain evidence="2">CCUG 56754</strain>
    </source>
</reference>
<comment type="caution">
    <text evidence="1">The sequence shown here is derived from an EMBL/GenBank/DDBJ whole genome shotgun (WGS) entry which is preliminary data.</text>
</comment>
<dbReference type="InterPro" id="IPR026002">
    <property type="entry name" value="ATC_hydrolase-like"/>
</dbReference>
<name>A0ABW3LQS1_9BACI</name>
<sequence length="233" mass="26560">MENQKKPIPPLSMYRITAKLFTHIEKSVSSSFGLKGTELIQTGLEKFGYKDAYDIAEQATREGEEHVLDAYIPDKFDSVNQYGDTTIYGLMAKMFAQVTKAVVDSFGEEGQNAIKEGVRTFGEERGTGIAERAKHFNKPNTIDNYLSNYDMGRSDLFEFETIFKENVIEQTFTQCPFGQQWADDGMHEYGILYCQMIDPAVAKGFNPDFEVEHDQYVLKEGVCHFNFKLEDKS</sequence>
<dbReference type="Proteomes" id="UP001597040">
    <property type="component" value="Unassembled WGS sequence"/>
</dbReference>
<keyword evidence="1" id="KW-0378">Hydrolase</keyword>
<organism evidence="1 2">
    <name type="scientific">Virgibacillus byunsanensis</name>
    <dbReference type="NCBI Taxonomy" id="570945"/>
    <lineage>
        <taxon>Bacteria</taxon>
        <taxon>Bacillati</taxon>
        <taxon>Bacillota</taxon>
        <taxon>Bacilli</taxon>
        <taxon>Bacillales</taxon>
        <taxon>Bacillaceae</taxon>
        <taxon>Virgibacillus</taxon>
    </lineage>
</organism>
<dbReference type="GO" id="GO:0016787">
    <property type="term" value="F:hydrolase activity"/>
    <property type="evidence" value="ECO:0007669"/>
    <property type="project" value="UniProtKB-KW"/>
</dbReference>
<evidence type="ECO:0000313" key="1">
    <source>
        <dbReference type="EMBL" id="MFD1040012.1"/>
    </source>
</evidence>
<evidence type="ECO:0000313" key="2">
    <source>
        <dbReference type="Proteomes" id="UP001597040"/>
    </source>
</evidence>
<accession>A0ABW3LQS1</accession>
<dbReference type="EMBL" id="JBHTKJ010000053">
    <property type="protein sequence ID" value="MFD1040012.1"/>
    <property type="molecule type" value="Genomic_DNA"/>
</dbReference>
<gene>
    <name evidence="1" type="ORF">ACFQ3N_16690</name>
</gene>
<dbReference type="Pfam" id="PF14196">
    <property type="entry name" value="ATC_hydrolase"/>
    <property type="match status" value="1"/>
</dbReference>
<keyword evidence="2" id="KW-1185">Reference proteome</keyword>
<protein>
    <submittedName>
        <fullName evidence="1">L-2-amino-thiazoline-4-carboxylic acid hydrolase</fullName>
    </submittedName>
</protein>